<reference evidence="1 2" key="1">
    <citation type="submission" date="2018-06" db="EMBL/GenBank/DDBJ databases">
        <authorList>
            <consortium name="Pathogen Informatics"/>
            <person name="Doyle S."/>
        </authorList>
    </citation>
    <scope>NUCLEOTIDE SEQUENCE [LARGE SCALE GENOMIC DNA]</scope>
    <source>
        <strain evidence="1 2">NCTC11343</strain>
    </source>
</reference>
<accession>A0A2X2KPF6</accession>
<evidence type="ECO:0000313" key="1">
    <source>
        <dbReference type="EMBL" id="SPZ84159.1"/>
    </source>
</evidence>
<dbReference type="EMBL" id="UAUU01000002">
    <property type="protein sequence ID" value="SPZ84159.1"/>
    <property type="molecule type" value="Genomic_DNA"/>
</dbReference>
<gene>
    <name evidence="1" type="ORF">NCTC11343_00689</name>
</gene>
<name>A0A2X2KPF6_SPHMU</name>
<protein>
    <submittedName>
        <fullName evidence="1">Uncharacterized protein</fullName>
    </submittedName>
</protein>
<dbReference type="AlphaFoldDB" id="A0A2X2KPF6"/>
<sequence>MNNLKKFLGILWIILALFTAYFSIFELALPKISTGHQEDLVFGIIILCILTPIISIGLGLFGYYSLLGEYSQEKM</sequence>
<dbReference type="Pfam" id="PF20664">
    <property type="entry name" value="DUF6814"/>
    <property type="match status" value="1"/>
</dbReference>
<dbReference type="RefSeq" id="WP_112373807.1">
    <property type="nucleotide sequence ID" value="NZ_CP069793.1"/>
</dbReference>
<evidence type="ECO:0000313" key="2">
    <source>
        <dbReference type="Proteomes" id="UP000251241"/>
    </source>
</evidence>
<proteinExistence type="predicted"/>
<dbReference type="Proteomes" id="UP000251241">
    <property type="component" value="Unassembled WGS sequence"/>
</dbReference>
<dbReference type="GeneID" id="97178877"/>
<organism evidence="1 2">
    <name type="scientific">Sphingobacterium multivorum</name>
    <dbReference type="NCBI Taxonomy" id="28454"/>
    <lineage>
        <taxon>Bacteria</taxon>
        <taxon>Pseudomonadati</taxon>
        <taxon>Bacteroidota</taxon>
        <taxon>Sphingobacteriia</taxon>
        <taxon>Sphingobacteriales</taxon>
        <taxon>Sphingobacteriaceae</taxon>
        <taxon>Sphingobacterium</taxon>
    </lineage>
</organism>
<dbReference type="InterPro" id="IPR049211">
    <property type="entry name" value="DUF6814"/>
</dbReference>